<proteinExistence type="predicted"/>
<gene>
    <name evidence="1" type="ORF">BDQ12DRAFT_670656</name>
</gene>
<reference evidence="1 2" key="1">
    <citation type="journal article" date="2019" name="Nat. Ecol. Evol.">
        <title>Megaphylogeny resolves global patterns of mushroom evolution.</title>
        <authorList>
            <person name="Varga T."/>
            <person name="Krizsan K."/>
            <person name="Foldi C."/>
            <person name="Dima B."/>
            <person name="Sanchez-Garcia M."/>
            <person name="Sanchez-Ramirez S."/>
            <person name="Szollosi G.J."/>
            <person name="Szarkandi J.G."/>
            <person name="Papp V."/>
            <person name="Albert L."/>
            <person name="Andreopoulos W."/>
            <person name="Angelini C."/>
            <person name="Antonin V."/>
            <person name="Barry K.W."/>
            <person name="Bougher N.L."/>
            <person name="Buchanan P."/>
            <person name="Buyck B."/>
            <person name="Bense V."/>
            <person name="Catcheside P."/>
            <person name="Chovatia M."/>
            <person name="Cooper J."/>
            <person name="Damon W."/>
            <person name="Desjardin D."/>
            <person name="Finy P."/>
            <person name="Geml J."/>
            <person name="Haridas S."/>
            <person name="Hughes K."/>
            <person name="Justo A."/>
            <person name="Karasinski D."/>
            <person name="Kautmanova I."/>
            <person name="Kiss B."/>
            <person name="Kocsube S."/>
            <person name="Kotiranta H."/>
            <person name="LaButti K.M."/>
            <person name="Lechner B.E."/>
            <person name="Liimatainen K."/>
            <person name="Lipzen A."/>
            <person name="Lukacs Z."/>
            <person name="Mihaltcheva S."/>
            <person name="Morgado L.N."/>
            <person name="Niskanen T."/>
            <person name="Noordeloos M.E."/>
            <person name="Ohm R.A."/>
            <person name="Ortiz-Santana B."/>
            <person name="Ovrebo C."/>
            <person name="Racz N."/>
            <person name="Riley R."/>
            <person name="Savchenko A."/>
            <person name="Shiryaev A."/>
            <person name="Soop K."/>
            <person name="Spirin V."/>
            <person name="Szebenyi C."/>
            <person name="Tomsovsky M."/>
            <person name="Tulloss R.E."/>
            <person name="Uehling J."/>
            <person name="Grigoriev I.V."/>
            <person name="Vagvolgyi C."/>
            <person name="Papp T."/>
            <person name="Martin F.M."/>
            <person name="Miettinen O."/>
            <person name="Hibbett D.S."/>
            <person name="Nagy L.G."/>
        </authorList>
    </citation>
    <scope>NUCLEOTIDE SEQUENCE [LARGE SCALE GENOMIC DNA]</scope>
    <source>
        <strain evidence="1 2">CBS 166.37</strain>
    </source>
</reference>
<keyword evidence="2" id="KW-1185">Reference proteome</keyword>
<accession>A0A5C3LJN0</accession>
<evidence type="ECO:0000313" key="2">
    <source>
        <dbReference type="Proteomes" id="UP000308652"/>
    </source>
</evidence>
<name>A0A5C3LJN0_9AGAR</name>
<dbReference type="Proteomes" id="UP000308652">
    <property type="component" value="Unassembled WGS sequence"/>
</dbReference>
<organism evidence="1 2">
    <name type="scientific">Crucibulum laeve</name>
    <dbReference type="NCBI Taxonomy" id="68775"/>
    <lineage>
        <taxon>Eukaryota</taxon>
        <taxon>Fungi</taxon>
        <taxon>Dikarya</taxon>
        <taxon>Basidiomycota</taxon>
        <taxon>Agaricomycotina</taxon>
        <taxon>Agaricomycetes</taxon>
        <taxon>Agaricomycetidae</taxon>
        <taxon>Agaricales</taxon>
        <taxon>Agaricineae</taxon>
        <taxon>Nidulariaceae</taxon>
        <taxon>Crucibulum</taxon>
    </lineage>
</organism>
<dbReference type="AlphaFoldDB" id="A0A5C3LJN0"/>
<protein>
    <submittedName>
        <fullName evidence="1">Uncharacterized protein</fullName>
    </submittedName>
</protein>
<evidence type="ECO:0000313" key="1">
    <source>
        <dbReference type="EMBL" id="TFK32925.1"/>
    </source>
</evidence>
<sequence length="219" mass="24662">MDDLCTGGSRVGGGRGETGDNVLWRVTNCAIYRKQLAIRWRVWTGGLELRDICHVFCWVEGRTTSLNGGPWFYTHPRGRTARSAGVLLVIMEPAGISKKKIRLGRVGLPAARGERTDAWDWTPNLASQQSLFAIVKTWLQSALGDECVMQQQKWNYSNWFDAKQLIAFAIRERTDASVSRFQGVEVLEFYALLTGGYTLEWLEASKMSISYPSAFCEAR</sequence>
<dbReference type="EMBL" id="ML213659">
    <property type="protein sequence ID" value="TFK32925.1"/>
    <property type="molecule type" value="Genomic_DNA"/>
</dbReference>